<sequence>METLDPMCWQAWQANPSTMWNWNGTYIDGVAGDYQGATAGGYICSGGPTVYNAALNSKGLWTAKTVPNTFTVTVHDQALHGADYHHVYVTKQGFDVTQDDVAWENLELVSSTAR</sequence>
<organism evidence="2">
    <name type="scientific">uncultured Micromonospora sp</name>
    <dbReference type="NCBI Taxonomy" id="429168"/>
    <lineage>
        <taxon>Bacteria</taxon>
        <taxon>Bacillati</taxon>
        <taxon>Actinomycetota</taxon>
        <taxon>Actinomycetes</taxon>
        <taxon>Micromonosporales</taxon>
        <taxon>Micromonosporaceae</taxon>
        <taxon>Micromonospora</taxon>
        <taxon>environmental samples</taxon>
    </lineage>
</organism>
<name>A0A060BZL4_9ACTN</name>
<evidence type="ECO:0000313" key="2">
    <source>
        <dbReference type="EMBL" id="AIA85901.1"/>
    </source>
</evidence>
<dbReference type="EMBL" id="KF118639">
    <property type="protein sequence ID" value="AIA85901.1"/>
    <property type="molecule type" value="Genomic_DNA"/>
</dbReference>
<accession>A0A060BZL4</accession>
<feature type="domain" description="Chitin-binding type-4" evidence="1">
    <location>
        <begin position="5"/>
        <end position="107"/>
    </location>
</feature>
<evidence type="ECO:0000259" key="1">
    <source>
        <dbReference type="Pfam" id="PF03067"/>
    </source>
</evidence>
<dbReference type="InterPro" id="IPR004302">
    <property type="entry name" value="Cellulose/chitin-bd_N"/>
</dbReference>
<dbReference type="Gene3D" id="2.70.50.50">
    <property type="entry name" value="chitin-binding protein cbp21"/>
    <property type="match status" value="1"/>
</dbReference>
<dbReference type="InterPro" id="IPR014756">
    <property type="entry name" value="Ig_E-set"/>
</dbReference>
<reference evidence="2" key="1">
    <citation type="journal article" date="2013" name="Environ. Microbiol.">
        <title>Seasonally variable intestinal metagenomes of the red palm weevil (Rhynchophorus ferrugineus).</title>
        <authorList>
            <person name="Jia S."/>
            <person name="Zhang X."/>
            <person name="Zhang G."/>
            <person name="Yin A."/>
            <person name="Zhang S."/>
            <person name="Li F."/>
            <person name="Wang L."/>
            <person name="Zhao D."/>
            <person name="Yun Q."/>
            <person name="Tala"/>
            <person name="Wang J."/>
            <person name="Sun G."/>
            <person name="Baabdullah M."/>
            <person name="Yu X."/>
            <person name="Hu S."/>
            <person name="Al-Mssallem I.S."/>
            <person name="Yu J."/>
        </authorList>
    </citation>
    <scope>NUCLEOTIDE SEQUENCE</scope>
</reference>
<proteinExistence type="predicted"/>
<protein>
    <submittedName>
        <fullName evidence="2">Chitin_bind_3</fullName>
    </submittedName>
</protein>
<dbReference type="AlphaFoldDB" id="A0A060BZL4"/>
<dbReference type="Pfam" id="PF03067">
    <property type="entry name" value="LPMO_10"/>
    <property type="match status" value="1"/>
</dbReference>
<dbReference type="SUPFAM" id="SSF81296">
    <property type="entry name" value="E set domains"/>
    <property type="match status" value="1"/>
</dbReference>